<sequence>MTSNMANDRSFTPVYRLLEPPNTIIGLPADVLTYCQLKRIHGVLYAIYHSSNANTLTAYAFAKQVIKHLTPITTQLNLDLCESNWEDLPIADRRLCASAVMGYKPYREDQMFT</sequence>
<dbReference type="EMBL" id="CAAALY010278502">
    <property type="protein sequence ID" value="VEL43055.1"/>
    <property type="molecule type" value="Genomic_DNA"/>
</dbReference>
<evidence type="ECO:0000313" key="4">
    <source>
        <dbReference type="EMBL" id="VEL43055.1"/>
    </source>
</evidence>
<evidence type="ECO:0000256" key="2">
    <source>
        <dbReference type="ARBA" id="ARBA00019180"/>
    </source>
</evidence>
<accession>A0A3S5BWA3</accession>
<dbReference type="Proteomes" id="UP000784294">
    <property type="component" value="Unassembled WGS sequence"/>
</dbReference>
<organism evidence="4 5">
    <name type="scientific">Protopolystoma xenopodis</name>
    <dbReference type="NCBI Taxonomy" id="117903"/>
    <lineage>
        <taxon>Eukaryota</taxon>
        <taxon>Metazoa</taxon>
        <taxon>Spiralia</taxon>
        <taxon>Lophotrochozoa</taxon>
        <taxon>Platyhelminthes</taxon>
        <taxon>Monogenea</taxon>
        <taxon>Polyopisthocotylea</taxon>
        <taxon>Polystomatidea</taxon>
        <taxon>Polystomatidae</taxon>
        <taxon>Protopolystoma</taxon>
    </lineage>
</organism>
<dbReference type="InterPro" id="IPR016565">
    <property type="entry name" value="Proteasome_assmbl_chp_1"/>
</dbReference>
<name>A0A3S5BWA3_9PLAT</name>
<evidence type="ECO:0000256" key="3">
    <source>
        <dbReference type="ARBA" id="ARBA00023186"/>
    </source>
</evidence>
<dbReference type="PANTHER" id="PTHR15069">
    <property type="entry name" value="PROTEASOME ASSEMBLY CHAPERONE 1"/>
    <property type="match status" value="1"/>
</dbReference>
<dbReference type="OrthoDB" id="17536at2759"/>
<comment type="caution">
    <text evidence="4">The sequence shown here is derived from an EMBL/GenBank/DDBJ whole genome shotgun (WGS) entry which is preliminary data.</text>
</comment>
<dbReference type="GO" id="GO:0070628">
    <property type="term" value="F:proteasome binding"/>
    <property type="evidence" value="ECO:0007669"/>
    <property type="project" value="TreeGrafter"/>
</dbReference>
<dbReference type="GO" id="GO:0080129">
    <property type="term" value="P:proteasome core complex assembly"/>
    <property type="evidence" value="ECO:0007669"/>
    <property type="project" value="TreeGrafter"/>
</dbReference>
<protein>
    <recommendedName>
        <fullName evidence="2">Proteasome assembly chaperone 1</fullName>
    </recommendedName>
</protein>
<keyword evidence="5" id="KW-1185">Reference proteome</keyword>
<gene>
    <name evidence="4" type="ORF">PXEA_LOCUS36495</name>
</gene>
<evidence type="ECO:0000256" key="1">
    <source>
        <dbReference type="ARBA" id="ARBA00005261"/>
    </source>
</evidence>
<dbReference type="GO" id="GO:0005783">
    <property type="term" value="C:endoplasmic reticulum"/>
    <property type="evidence" value="ECO:0007669"/>
    <property type="project" value="InterPro"/>
</dbReference>
<keyword evidence="3" id="KW-0143">Chaperone</keyword>
<dbReference type="AlphaFoldDB" id="A0A3S5BWA3"/>
<dbReference type="PANTHER" id="PTHR15069:SF1">
    <property type="entry name" value="PROTEASOME ASSEMBLY CHAPERONE 1"/>
    <property type="match status" value="1"/>
</dbReference>
<dbReference type="Pfam" id="PF16094">
    <property type="entry name" value="PAC1"/>
    <property type="match status" value="1"/>
</dbReference>
<proteinExistence type="inferred from homology"/>
<comment type="similarity">
    <text evidence="1">Belongs to the PSMG1 family.</text>
</comment>
<evidence type="ECO:0000313" key="5">
    <source>
        <dbReference type="Proteomes" id="UP000784294"/>
    </source>
</evidence>
<reference evidence="4" key="1">
    <citation type="submission" date="2018-11" db="EMBL/GenBank/DDBJ databases">
        <authorList>
            <consortium name="Pathogen Informatics"/>
        </authorList>
    </citation>
    <scope>NUCLEOTIDE SEQUENCE</scope>
</reference>